<dbReference type="EMBL" id="CP001291">
    <property type="protein sequence ID" value="ACK69175.1"/>
    <property type="molecule type" value="Genomic_DNA"/>
</dbReference>
<evidence type="ECO:0008006" key="3">
    <source>
        <dbReference type="Google" id="ProtNLM"/>
    </source>
</evidence>
<dbReference type="KEGG" id="cyc:PCC7424_0719"/>
<name>B7KFY2_GLOC7</name>
<gene>
    <name evidence="1" type="ordered locus">PCC7424_0719</name>
</gene>
<proteinExistence type="predicted"/>
<dbReference type="RefSeq" id="WP_012598122.1">
    <property type="nucleotide sequence ID" value="NC_011729.1"/>
</dbReference>
<reference evidence="2" key="1">
    <citation type="journal article" date="2011" name="MBio">
        <title>Novel metabolic attributes of the genus Cyanothece, comprising a group of unicellular nitrogen-fixing Cyanobacteria.</title>
        <authorList>
            <person name="Bandyopadhyay A."/>
            <person name="Elvitigala T."/>
            <person name="Welsh E."/>
            <person name="Stockel J."/>
            <person name="Liberton M."/>
            <person name="Min H."/>
            <person name="Sherman L.A."/>
            <person name="Pakrasi H.B."/>
        </authorList>
    </citation>
    <scope>NUCLEOTIDE SEQUENCE [LARGE SCALE GENOMIC DNA]</scope>
    <source>
        <strain evidence="2">PCC 7424</strain>
    </source>
</reference>
<evidence type="ECO:0000313" key="2">
    <source>
        <dbReference type="Proteomes" id="UP000002384"/>
    </source>
</evidence>
<dbReference type="Pfam" id="PF13267">
    <property type="entry name" value="DUF4058"/>
    <property type="match status" value="1"/>
</dbReference>
<organism evidence="1 2">
    <name type="scientific">Gloeothece citriformis (strain PCC 7424)</name>
    <name type="common">Cyanothece sp. (strain PCC 7424)</name>
    <dbReference type="NCBI Taxonomy" id="65393"/>
    <lineage>
        <taxon>Bacteria</taxon>
        <taxon>Bacillati</taxon>
        <taxon>Cyanobacteriota</taxon>
        <taxon>Cyanophyceae</taxon>
        <taxon>Oscillatoriophycideae</taxon>
        <taxon>Chroococcales</taxon>
        <taxon>Aphanothecaceae</taxon>
        <taxon>Gloeothece</taxon>
        <taxon>Gloeothece citriformis</taxon>
    </lineage>
</organism>
<sequence>MPSPFPGMDPYLEHPDFWPEVHHWLITAIAEKLVPQIRPKYEIAINKRVYTINDGNKNDLLVGIPDVTIKRPPKAPNTQSNVAVISQVTKPITVTVPIPEEIKQAYLEVREMGTGSVITAIEILSPVNKRPGEGRKTYLKKRQQVLGSLTHLIEIDLLRGGEYMPILDNPFQTDYRILISEESKRPKAELYAFNLSQPLPSFSVPLQKEDQEAIINLQQIFNEIYDRAGFDYRIDYQMETIPPIREEDQQWVKQVLEQTPET</sequence>
<dbReference type="HOGENOM" id="CLU_093165_0_0_3"/>
<dbReference type="AlphaFoldDB" id="B7KFY2"/>
<dbReference type="InterPro" id="IPR025132">
    <property type="entry name" value="DUF4058"/>
</dbReference>
<dbReference type="OrthoDB" id="517639at2"/>
<protein>
    <recommendedName>
        <fullName evidence="3">DUF4058 domain-containing protein</fullName>
    </recommendedName>
</protein>
<accession>B7KFY2</accession>
<dbReference type="Proteomes" id="UP000002384">
    <property type="component" value="Chromosome"/>
</dbReference>
<dbReference type="STRING" id="65393.PCC7424_0719"/>
<dbReference type="eggNOG" id="ENOG502Z85A">
    <property type="taxonomic scope" value="Bacteria"/>
</dbReference>
<keyword evidence="2" id="KW-1185">Reference proteome</keyword>
<evidence type="ECO:0000313" key="1">
    <source>
        <dbReference type="EMBL" id="ACK69175.1"/>
    </source>
</evidence>